<dbReference type="GO" id="GO:0032993">
    <property type="term" value="C:protein-DNA complex"/>
    <property type="evidence" value="ECO:0007669"/>
    <property type="project" value="TreeGrafter"/>
</dbReference>
<keyword evidence="6" id="KW-0804">Transcription</keyword>
<evidence type="ECO:0000313" key="12">
    <source>
        <dbReference type="Proteomes" id="UP000280008"/>
    </source>
</evidence>
<accession>A0A495IBN6</accession>
<evidence type="ECO:0000256" key="4">
    <source>
        <dbReference type="ARBA" id="ARBA00023015"/>
    </source>
</evidence>
<dbReference type="GO" id="GO:0005829">
    <property type="term" value="C:cytosol"/>
    <property type="evidence" value="ECO:0007669"/>
    <property type="project" value="TreeGrafter"/>
</dbReference>
<dbReference type="GO" id="GO:0000156">
    <property type="term" value="F:phosphorelay response regulator activity"/>
    <property type="evidence" value="ECO:0007669"/>
    <property type="project" value="TreeGrafter"/>
</dbReference>
<feature type="domain" description="OmpR/PhoB-type" evidence="10">
    <location>
        <begin position="129"/>
        <end position="222"/>
    </location>
</feature>
<feature type="DNA-binding region" description="OmpR/PhoB-type" evidence="8">
    <location>
        <begin position="129"/>
        <end position="222"/>
    </location>
</feature>
<dbReference type="InterPro" id="IPR039420">
    <property type="entry name" value="WalR-like"/>
</dbReference>
<keyword evidence="12" id="KW-1185">Reference proteome</keyword>
<dbReference type="InterPro" id="IPR011006">
    <property type="entry name" value="CheY-like_superfamily"/>
</dbReference>
<feature type="modified residue" description="4-aspartylphosphate" evidence="7">
    <location>
        <position position="57"/>
    </location>
</feature>
<dbReference type="PROSITE" id="PS50110">
    <property type="entry name" value="RESPONSE_REGULATORY"/>
    <property type="match status" value="1"/>
</dbReference>
<comment type="subcellular location">
    <subcellularLocation>
        <location evidence="1">Cytoplasm</location>
    </subcellularLocation>
</comment>
<evidence type="ECO:0000259" key="9">
    <source>
        <dbReference type="PROSITE" id="PS50110"/>
    </source>
</evidence>
<dbReference type="EMBL" id="RBKS01000001">
    <property type="protein sequence ID" value="RKR73342.1"/>
    <property type="molecule type" value="Genomic_DNA"/>
</dbReference>
<dbReference type="SMART" id="SM00862">
    <property type="entry name" value="Trans_reg_C"/>
    <property type="match status" value="1"/>
</dbReference>
<dbReference type="RefSeq" id="WP_121368216.1">
    <property type="nucleotide sequence ID" value="NZ_RBKS01000001.1"/>
</dbReference>
<evidence type="ECO:0000256" key="1">
    <source>
        <dbReference type="ARBA" id="ARBA00004496"/>
    </source>
</evidence>
<sequence length="223" mass="24727">MSETAGRLRLLLIEDDPALGPLIEEVLSETYDVDRRVDGRDGLIAGLDHDYDVVVLDRRLPSLDGIAVVRALRRGRVAVPVLMLTALGTVRDRVEGLDGGADDYLVKPFEFDELLARLRALTRSFADSGVRLPVGSWTFTPADRILTSPYGGSVVLTDRESGLLAVLAAEPDRTFSREHLLRVVFADSELPGTVDTYVHYLRRKTERDIVLTVRNRGYRLGAL</sequence>
<dbReference type="Gene3D" id="3.40.50.2300">
    <property type="match status" value="1"/>
</dbReference>
<reference evidence="11 12" key="1">
    <citation type="submission" date="2018-10" db="EMBL/GenBank/DDBJ databases">
        <title>Sequencing the genomes of 1000 actinobacteria strains.</title>
        <authorList>
            <person name="Klenk H.-P."/>
        </authorList>
    </citation>
    <scope>NUCLEOTIDE SEQUENCE [LARGE SCALE GENOMIC DNA]</scope>
    <source>
        <strain evidence="11 12">DSM 17894</strain>
    </source>
</reference>
<dbReference type="SUPFAM" id="SSF52172">
    <property type="entry name" value="CheY-like"/>
    <property type="match status" value="1"/>
</dbReference>
<gene>
    <name evidence="11" type="ORF">C8E83_0434</name>
</gene>
<dbReference type="InterPro" id="IPR016032">
    <property type="entry name" value="Sig_transdc_resp-reg_C-effctor"/>
</dbReference>
<dbReference type="CDD" id="cd00383">
    <property type="entry name" value="trans_reg_C"/>
    <property type="match status" value="1"/>
</dbReference>
<dbReference type="Pfam" id="PF00486">
    <property type="entry name" value="Trans_reg_C"/>
    <property type="match status" value="1"/>
</dbReference>
<evidence type="ECO:0000256" key="3">
    <source>
        <dbReference type="ARBA" id="ARBA00023012"/>
    </source>
</evidence>
<dbReference type="OrthoDB" id="3197131at2"/>
<dbReference type="PANTHER" id="PTHR48111:SF22">
    <property type="entry name" value="REGULATOR OF RPOS"/>
    <property type="match status" value="1"/>
</dbReference>
<dbReference type="PANTHER" id="PTHR48111">
    <property type="entry name" value="REGULATOR OF RPOS"/>
    <property type="match status" value="1"/>
</dbReference>
<keyword evidence="4" id="KW-0805">Transcription regulation</keyword>
<feature type="domain" description="Response regulatory" evidence="9">
    <location>
        <begin position="9"/>
        <end position="122"/>
    </location>
</feature>
<organism evidence="11 12">
    <name type="scientific">Frondihabitans australicus</name>
    <dbReference type="NCBI Taxonomy" id="386892"/>
    <lineage>
        <taxon>Bacteria</taxon>
        <taxon>Bacillati</taxon>
        <taxon>Actinomycetota</taxon>
        <taxon>Actinomycetes</taxon>
        <taxon>Micrococcales</taxon>
        <taxon>Microbacteriaceae</taxon>
        <taxon>Frondihabitans</taxon>
    </lineage>
</organism>
<keyword evidence="5 8" id="KW-0238">DNA-binding</keyword>
<proteinExistence type="predicted"/>
<protein>
    <submittedName>
        <fullName evidence="11">Two-component system response regulator QseB</fullName>
    </submittedName>
</protein>
<evidence type="ECO:0000256" key="5">
    <source>
        <dbReference type="ARBA" id="ARBA00023125"/>
    </source>
</evidence>
<evidence type="ECO:0000313" key="11">
    <source>
        <dbReference type="EMBL" id="RKR73342.1"/>
    </source>
</evidence>
<dbReference type="InterPro" id="IPR036388">
    <property type="entry name" value="WH-like_DNA-bd_sf"/>
</dbReference>
<keyword evidence="2 7" id="KW-0597">Phosphoprotein</keyword>
<dbReference type="Pfam" id="PF00072">
    <property type="entry name" value="Response_reg"/>
    <property type="match status" value="1"/>
</dbReference>
<evidence type="ECO:0000256" key="6">
    <source>
        <dbReference type="ARBA" id="ARBA00023163"/>
    </source>
</evidence>
<dbReference type="SMART" id="SM00448">
    <property type="entry name" value="REC"/>
    <property type="match status" value="1"/>
</dbReference>
<dbReference type="GO" id="GO:0006355">
    <property type="term" value="P:regulation of DNA-templated transcription"/>
    <property type="evidence" value="ECO:0007669"/>
    <property type="project" value="InterPro"/>
</dbReference>
<evidence type="ECO:0000256" key="8">
    <source>
        <dbReference type="PROSITE-ProRule" id="PRU01091"/>
    </source>
</evidence>
<keyword evidence="3" id="KW-0902">Two-component regulatory system</keyword>
<dbReference type="InterPro" id="IPR001789">
    <property type="entry name" value="Sig_transdc_resp-reg_receiver"/>
</dbReference>
<evidence type="ECO:0000259" key="10">
    <source>
        <dbReference type="PROSITE" id="PS51755"/>
    </source>
</evidence>
<dbReference type="GO" id="GO:0000976">
    <property type="term" value="F:transcription cis-regulatory region binding"/>
    <property type="evidence" value="ECO:0007669"/>
    <property type="project" value="TreeGrafter"/>
</dbReference>
<dbReference type="SUPFAM" id="SSF46894">
    <property type="entry name" value="C-terminal effector domain of the bipartite response regulators"/>
    <property type="match status" value="1"/>
</dbReference>
<comment type="caution">
    <text evidence="11">The sequence shown here is derived from an EMBL/GenBank/DDBJ whole genome shotgun (WGS) entry which is preliminary data.</text>
</comment>
<dbReference type="Proteomes" id="UP000280008">
    <property type="component" value="Unassembled WGS sequence"/>
</dbReference>
<dbReference type="PROSITE" id="PS51755">
    <property type="entry name" value="OMPR_PHOB"/>
    <property type="match status" value="1"/>
</dbReference>
<dbReference type="InterPro" id="IPR001867">
    <property type="entry name" value="OmpR/PhoB-type_DNA-bd"/>
</dbReference>
<dbReference type="AlphaFoldDB" id="A0A495IBN6"/>
<dbReference type="Gene3D" id="1.10.10.10">
    <property type="entry name" value="Winged helix-like DNA-binding domain superfamily/Winged helix DNA-binding domain"/>
    <property type="match status" value="1"/>
</dbReference>
<name>A0A495IBN6_9MICO</name>
<evidence type="ECO:0000256" key="2">
    <source>
        <dbReference type="ARBA" id="ARBA00022553"/>
    </source>
</evidence>
<evidence type="ECO:0000256" key="7">
    <source>
        <dbReference type="PROSITE-ProRule" id="PRU00169"/>
    </source>
</evidence>
<dbReference type="Gene3D" id="6.10.250.690">
    <property type="match status" value="1"/>
</dbReference>